<feature type="compositionally biased region" description="Low complexity" evidence="7">
    <location>
        <begin position="142"/>
        <end position="156"/>
    </location>
</feature>
<evidence type="ECO:0000256" key="7">
    <source>
        <dbReference type="SAM" id="MobiDB-lite"/>
    </source>
</evidence>
<comment type="similarity">
    <text evidence="1">Belongs to the HTATSF1 family.</text>
</comment>
<evidence type="ECO:0000256" key="1">
    <source>
        <dbReference type="ARBA" id="ARBA00007747"/>
    </source>
</evidence>
<feature type="region of interest" description="Disordered" evidence="7">
    <location>
        <begin position="87"/>
        <end position="110"/>
    </location>
</feature>
<protein>
    <recommendedName>
        <fullName evidence="8">RRM domain-containing protein</fullName>
    </recommendedName>
</protein>
<feature type="domain" description="RRM" evidence="8">
    <location>
        <begin position="232"/>
        <end position="320"/>
    </location>
</feature>
<dbReference type="GO" id="GO:0000398">
    <property type="term" value="P:mRNA splicing, via spliceosome"/>
    <property type="evidence" value="ECO:0007669"/>
    <property type="project" value="InterPro"/>
</dbReference>
<evidence type="ECO:0000256" key="2">
    <source>
        <dbReference type="ARBA" id="ARBA00022664"/>
    </source>
</evidence>
<dbReference type="Gene3D" id="3.30.70.330">
    <property type="match status" value="2"/>
</dbReference>
<organism evidence="9 10">
    <name type="scientific">Elliptochloris bilobata</name>
    <dbReference type="NCBI Taxonomy" id="381761"/>
    <lineage>
        <taxon>Eukaryota</taxon>
        <taxon>Viridiplantae</taxon>
        <taxon>Chlorophyta</taxon>
        <taxon>core chlorophytes</taxon>
        <taxon>Trebouxiophyceae</taxon>
        <taxon>Trebouxiophyceae incertae sedis</taxon>
        <taxon>Elliptochloris clade</taxon>
        <taxon>Elliptochloris</taxon>
    </lineage>
</organism>
<dbReference type="InterPro" id="IPR000504">
    <property type="entry name" value="RRM_dom"/>
</dbReference>
<dbReference type="FunFam" id="3.30.70.330:FF:000329">
    <property type="entry name" value="splicing factor U2AF-associated protein 2"/>
    <property type="match status" value="1"/>
</dbReference>
<dbReference type="EMBL" id="JALJOU010000034">
    <property type="protein sequence ID" value="KAK9833990.1"/>
    <property type="molecule type" value="Genomic_DNA"/>
</dbReference>
<dbReference type="InterPro" id="IPR035445">
    <property type="entry name" value="GYF-like_dom_sf"/>
</dbReference>
<dbReference type="Proteomes" id="UP001445335">
    <property type="component" value="Unassembled WGS sequence"/>
</dbReference>
<keyword evidence="10" id="KW-1185">Reference proteome</keyword>
<dbReference type="InterPro" id="IPR025640">
    <property type="entry name" value="GYF_2"/>
</dbReference>
<proteinExistence type="inferred from homology"/>
<evidence type="ECO:0000313" key="10">
    <source>
        <dbReference type="Proteomes" id="UP001445335"/>
    </source>
</evidence>
<keyword evidence="5" id="KW-0508">mRNA splicing</keyword>
<dbReference type="PANTHER" id="PTHR15608">
    <property type="entry name" value="SPLICING FACTOR U2AF-ASSOCIATED PROTEIN 2"/>
    <property type="match status" value="1"/>
</dbReference>
<gene>
    <name evidence="9" type="ORF">WJX81_001143</name>
</gene>
<dbReference type="FunFam" id="3.30.70.330:FF:000105">
    <property type="entry name" value="HIV Tat-specific factor 1 homolog"/>
    <property type="match status" value="1"/>
</dbReference>
<dbReference type="InterPro" id="IPR034393">
    <property type="entry name" value="TatSF1-like"/>
</dbReference>
<evidence type="ECO:0000256" key="3">
    <source>
        <dbReference type="ARBA" id="ARBA00022737"/>
    </source>
</evidence>
<dbReference type="InterPro" id="IPR035979">
    <property type="entry name" value="RBD_domain_sf"/>
</dbReference>
<dbReference type="CDD" id="cd12281">
    <property type="entry name" value="RRM1_TatSF1_like"/>
    <property type="match status" value="1"/>
</dbReference>
<dbReference type="InterPro" id="IPR034392">
    <property type="entry name" value="TatSF1-like_RRM1"/>
</dbReference>
<evidence type="ECO:0000256" key="6">
    <source>
        <dbReference type="PROSITE-ProRule" id="PRU00176"/>
    </source>
</evidence>
<keyword evidence="4 6" id="KW-0694">RNA-binding</keyword>
<dbReference type="AlphaFoldDB" id="A0AAW1RKJ8"/>
<evidence type="ECO:0000256" key="5">
    <source>
        <dbReference type="ARBA" id="ARBA00023187"/>
    </source>
</evidence>
<keyword evidence="3" id="KW-0677">Repeat</keyword>
<dbReference type="Pfam" id="PF14237">
    <property type="entry name" value="GYF_2"/>
    <property type="match status" value="1"/>
</dbReference>
<dbReference type="Pfam" id="PF00076">
    <property type="entry name" value="RRM_1"/>
    <property type="match status" value="2"/>
</dbReference>
<sequence>MADALAAASAKEVKWVYLDESRQHAGPYDADTLRGLAASGAVTPETLVWAEGQASWLALRDCAELQAPWAAAASGAANDAPAAVASSNGAVEVGEHPNPDPAPPRGRAAAAKAVRAAPAARLDPELAAFRAEISAIDGGAGAPAAEAAPAPDLDAPATPPPNEREFEDDDGTWYAWDPALRKFAPGEGGGLKGNGARQTGAEAVMEKIREKQKRAREASEKEAAWFDLKVNTSVYVQGLPDDVTETEMGQFFSKCGIIKDGDDGRPRIKIYRDRATGMPKGDGLVTYLKEPSVALACNILDGSVFRDDPSKTLSVQVAKFEMRGPEYVPKKKAKKQKKGPKAEKALGWGGFDDQVKATQVTVVLRNVFHPDDFVADPTLRDDLEGDMMSECAKLGAVDKVKVYHHSTDGVVTVKFRSPEAAQSCIRLMSGRFFGGRRLEAELWDGVATWHAPKPAETAEEQAARLEAFARELEEGERSKVADPVPAPAEPM</sequence>
<keyword evidence="2" id="KW-0507">mRNA processing</keyword>
<evidence type="ECO:0000259" key="8">
    <source>
        <dbReference type="PROSITE" id="PS50102"/>
    </source>
</evidence>
<dbReference type="GO" id="GO:0005686">
    <property type="term" value="C:U2 snRNP"/>
    <property type="evidence" value="ECO:0007669"/>
    <property type="project" value="TreeGrafter"/>
</dbReference>
<accession>A0AAW1RKJ8</accession>
<comment type="caution">
    <text evidence="9">The sequence shown here is derived from an EMBL/GenBank/DDBJ whole genome shotgun (WGS) entry which is preliminary data.</text>
</comment>
<dbReference type="SUPFAM" id="SSF55277">
    <property type="entry name" value="GYF domain"/>
    <property type="match status" value="1"/>
</dbReference>
<evidence type="ECO:0000313" key="9">
    <source>
        <dbReference type="EMBL" id="KAK9833990.1"/>
    </source>
</evidence>
<dbReference type="GO" id="GO:0005684">
    <property type="term" value="C:U2-type spliceosomal complex"/>
    <property type="evidence" value="ECO:0007669"/>
    <property type="project" value="TreeGrafter"/>
</dbReference>
<dbReference type="PROSITE" id="PS50102">
    <property type="entry name" value="RRM"/>
    <property type="match status" value="2"/>
</dbReference>
<dbReference type="SUPFAM" id="SSF54928">
    <property type="entry name" value="RNA-binding domain, RBD"/>
    <property type="match status" value="2"/>
</dbReference>
<dbReference type="PANTHER" id="PTHR15608:SF0">
    <property type="entry name" value="HIV TAT-SPECIFIC FACTOR 1"/>
    <property type="match status" value="1"/>
</dbReference>
<name>A0AAW1RKJ8_9CHLO</name>
<feature type="region of interest" description="Disordered" evidence="7">
    <location>
        <begin position="140"/>
        <end position="170"/>
    </location>
</feature>
<reference evidence="9 10" key="1">
    <citation type="journal article" date="2024" name="Nat. Commun.">
        <title>Phylogenomics reveals the evolutionary origins of lichenization in chlorophyte algae.</title>
        <authorList>
            <person name="Puginier C."/>
            <person name="Libourel C."/>
            <person name="Otte J."/>
            <person name="Skaloud P."/>
            <person name="Haon M."/>
            <person name="Grisel S."/>
            <person name="Petersen M."/>
            <person name="Berrin J.G."/>
            <person name="Delaux P.M."/>
            <person name="Dal Grande F."/>
            <person name="Keller J."/>
        </authorList>
    </citation>
    <scope>NUCLEOTIDE SEQUENCE [LARGE SCALE GENOMIC DNA]</scope>
    <source>
        <strain evidence="9 10">SAG 245.80</strain>
    </source>
</reference>
<dbReference type="SMART" id="SM00360">
    <property type="entry name" value="RRM"/>
    <property type="match status" value="2"/>
</dbReference>
<feature type="domain" description="RRM" evidence="8">
    <location>
        <begin position="360"/>
        <end position="445"/>
    </location>
</feature>
<dbReference type="InterPro" id="IPR012677">
    <property type="entry name" value="Nucleotide-bd_a/b_plait_sf"/>
</dbReference>
<dbReference type="GO" id="GO:0003723">
    <property type="term" value="F:RNA binding"/>
    <property type="evidence" value="ECO:0007669"/>
    <property type="project" value="UniProtKB-UniRule"/>
</dbReference>
<evidence type="ECO:0000256" key="4">
    <source>
        <dbReference type="ARBA" id="ARBA00022884"/>
    </source>
</evidence>